<dbReference type="Pfam" id="PF14226">
    <property type="entry name" value="DIOX_N"/>
    <property type="match status" value="1"/>
</dbReference>
<dbReference type="GO" id="GO:0009908">
    <property type="term" value="P:flower development"/>
    <property type="evidence" value="ECO:0000318"/>
    <property type="project" value="GO_Central"/>
</dbReference>
<dbReference type="HOGENOM" id="CLU_010119_16_3_1"/>
<evidence type="ECO:0000256" key="4">
    <source>
        <dbReference type="ARBA" id="ARBA00023002"/>
    </source>
</evidence>
<evidence type="ECO:0000256" key="10">
    <source>
        <dbReference type="SAM" id="SignalP"/>
    </source>
</evidence>
<dbReference type="GO" id="GO:0046872">
    <property type="term" value="F:metal ion binding"/>
    <property type="evidence" value="ECO:0007669"/>
    <property type="project" value="UniProtKB-KW"/>
</dbReference>
<feature type="domain" description="Fe2OG dioxygenase" evidence="11">
    <location>
        <begin position="335"/>
        <end position="435"/>
    </location>
</feature>
<dbReference type="PANTHER" id="PTHR47990">
    <property type="entry name" value="2-OXOGLUTARATE (2OG) AND FE(II)-DEPENDENT OXYGENASE SUPERFAMILY PROTEIN-RELATED"/>
    <property type="match status" value="1"/>
</dbReference>
<dbReference type="OMA" id="YADAMNI"/>
<dbReference type="eggNOG" id="KOG0143">
    <property type="taxonomic scope" value="Eukaryota"/>
</dbReference>
<evidence type="ECO:0000256" key="6">
    <source>
        <dbReference type="ARBA" id="ARBA00037909"/>
    </source>
</evidence>
<dbReference type="GO" id="GO:0045544">
    <property type="term" value="F:gibberellin 20-oxidase activity"/>
    <property type="evidence" value="ECO:0000318"/>
    <property type="project" value="GO_Central"/>
</dbReference>
<comment type="catalytic activity">
    <reaction evidence="8">
        <text>gibberellin A12 + 2 2-oxoglutarate + 3 O2 + H(+) = gibberellin A9 + 2 succinate + 3 CO2 + 2 H2O</text>
        <dbReference type="Rhea" id="RHEA:60772"/>
        <dbReference type="ChEBI" id="CHEBI:15377"/>
        <dbReference type="ChEBI" id="CHEBI:15378"/>
        <dbReference type="ChEBI" id="CHEBI:15379"/>
        <dbReference type="ChEBI" id="CHEBI:16526"/>
        <dbReference type="ChEBI" id="CHEBI:16810"/>
        <dbReference type="ChEBI" id="CHEBI:30031"/>
        <dbReference type="ChEBI" id="CHEBI:58627"/>
        <dbReference type="ChEBI" id="CHEBI:73255"/>
    </reaction>
    <physiologicalReaction direction="left-to-right" evidence="8">
        <dbReference type="Rhea" id="RHEA:60773"/>
    </physiologicalReaction>
</comment>
<dbReference type="AlphaFoldDB" id="A0A061E1K9"/>
<dbReference type="STRING" id="3641.A0A061E1K9"/>
<dbReference type="Proteomes" id="UP000026915">
    <property type="component" value="Chromosome 1"/>
</dbReference>
<dbReference type="Pfam" id="PF03171">
    <property type="entry name" value="2OG-FeII_Oxy"/>
    <property type="match status" value="1"/>
</dbReference>
<comment type="pathway">
    <text evidence="6">Plant hormone biosynthesis; gibberellin biosynthesis.</text>
</comment>
<keyword evidence="4 9" id="KW-0560">Oxidoreductase</keyword>
<dbReference type="GO" id="GO:0009416">
    <property type="term" value="P:response to light stimulus"/>
    <property type="evidence" value="ECO:0000318"/>
    <property type="project" value="GO_Central"/>
</dbReference>
<evidence type="ECO:0000256" key="2">
    <source>
        <dbReference type="ARBA" id="ARBA00004972"/>
    </source>
</evidence>
<keyword evidence="3 9" id="KW-0479">Metal-binding</keyword>
<feature type="signal peptide" evidence="10">
    <location>
        <begin position="1"/>
        <end position="23"/>
    </location>
</feature>
<dbReference type="PROSITE" id="PS51471">
    <property type="entry name" value="FE2OG_OXY"/>
    <property type="match status" value="1"/>
</dbReference>
<evidence type="ECO:0000259" key="11">
    <source>
        <dbReference type="PROSITE" id="PS51471"/>
    </source>
</evidence>
<dbReference type="InterPro" id="IPR005123">
    <property type="entry name" value="Oxoglu/Fe-dep_dioxygenase_dom"/>
</dbReference>
<keyword evidence="13" id="KW-1185">Reference proteome</keyword>
<comment type="cofactor">
    <cofactor evidence="1">
        <name>L-ascorbate</name>
        <dbReference type="ChEBI" id="CHEBI:38290"/>
    </cofactor>
</comment>
<evidence type="ECO:0000256" key="1">
    <source>
        <dbReference type="ARBA" id="ARBA00001961"/>
    </source>
</evidence>
<dbReference type="EMBL" id="CM001879">
    <property type="protein sequence ID" value="EOX96143.1"/>
    <property type="molecule type" value="Genomic_DNA"/>
</dbReference>
<keyword evidence="5 9" id="KW-0408">Iron</keyword>
<keyword evidence="10" id="KW-0732">Signal</keyword>
<gene>
    <name evidence="12" type="ORF">TCM_005462</name>
</gene>
<dbReference type="Gene3D" id="2.60.120.330">
    <property type="entry name" value="B-lactam Antibiotic, Isopenicillin N Synthase, Chain"/>
    <property type="match status" value="1"/>
</dbReference>
<reference evidence="12 13" key="1">
    <citation type="journal article" date="2013" name="Genome Biol.">
        <title>The genome sequence of the most widely cultivated cacao type and its use to identify candidate genes regulating pod color.</title>
        <authorList>
            <person name="Motamayor J.C."/>
            <person name="Mockaitis K."/>
            <person name="Schmutz J."/>
            <person name="Haiminen N."/>
            <person name="Iii D.L."/>
            <person name="Cornejo O."/>
            <person name="Findley S.D."/>
            <person name="Zheng P."/>
            <person name="Utro F."/>
            <person name="Royaert S."/>
            <person name="Saski C."/>
            <person name="Jenkins J."/>
            <person name="Podicheti R."/>
            <person name="Zhao M."/>
            <person name="Scheffler B.E."/>
            <person name="Stack J.C."/>
            <person name="Feltus F.A."/>
            <person name="Mustiga G.M."/>
            <person name="Amores F."/>
            <person name="Phillips W."/>
            <person name="Marelli J.P."/>
            <person name="May G.D."/>
            <person name="Shapiro H."/>
            <person name="Ma J."/>
            <person name="Bustamante C.D."/>
            <person name="Schnell R.J."/>
            <person name="Main D."/>
            <person name="Gilbert D."/>
            <person name="Parida L."/>
            <person name="Kuhn D.N."/>
        </authorList>
    </citation>
    <scope>NUCLEOTIDE SEQUENCE [LARGE SCALE GENOMIC DNA]</scope>
    <source>
        <strain evidence="13">cv. Matina 1-6</strain>
    </source>
</reference>
<dbReference type="SUPFAM" id="SSF51197">
    <property type="entry name" value="Clavaminate synthase-like"/>
    <property type="match status" value="1"/>
</dbReference>
<dbReference type="InterPro" id="IPR027443">
    <property type="entry name" value="IPNS-like_sf"/>
</dbReference>
<protein>
    <submittedName>
        <fullName evidence="12">2-oxoglutarate and Fe(II)-dependent oxygenase superfamily protein</fullName>
    </submittedName>
</protein>
<name>A0A061E1K9_THECC</name>
<accession>A0A061E1K9</accession>
<evidence type="ECO:0000256" key="3">
    <source>
        <dbReference type="ARBA" id="ARBA00022723"/>
    </source>
</evidence>
<dbReference type="InParanoid" id="A0A061E1K9"/>
<sequence>MPICPGCWRCVLVCCTPLPSSLVCPGFPRIAYVPQRCLGIKFKSQPLLLVHHQAGSRTLEPQSLAIKLAHSQVQNGYDISTTPHWLPSSLSKPKTQTFKSQLKMVHYLPMDCANPDKPMPLAGQGPNTLPTSAAKHENQPLVFDASVLGSESNIPSQFIWPDHEKPCLEAPELVIPTIDMGVLLSGDPLAVSKAAELVNEACKKHGFFLVVNHGVDSGLIDKAQQYMDLFFGMQLSEKQRAQRKTGENYGYASSFVGRFSSKLPWKETLSFRYCSDSQNIVEEYLVNVMGADFRHFGRLYQDYCEAMGKLSQGIMQLIGISLGLDQAYFRDFFEGHDSILRLNHYPPCQKPELALGTGPHSDPTALTILHQDQVGGLQVFADGKWHAVTPIPGSFVVNIGDTFMALSNGIYKSCLHRAVVNSQTVRRSLAFFLCPRMDKPVTPPAGLLSSENPRIYPDFTWATLLEFTQKYYRADMKTLDAFSHWLQEQDTNKKTP</sequence>
<dbReference type="InterPro" id="IPR026992">
    <property type="entry name" value="DIOX_N"/>
</dbReference>
<dbReference type="Gramene" id="EOX96143">
    <property type="protein sequence ID" value="EOX96143"/>
    <property type="gene ID" value="TCM_005462"/>
</dbReference>
<evidence type="ECO:0000256" key="7">
    <source>
        <dbReference type="ARBA" id="ARBA00043997"/>
    </source>
</evidence>
<comment type="pathway">
    <text evidence="2">Hormone biosynthesis.</text>
</comment>
<proteinExistence type="inferred from homology"/>
<dbReference type="GO" id="GO:0009826">
    <property type="term" value="P:unidimensional cell growth"/>
    <property type="evidence" value="ECO:0000318"/>
    <property type="project" value="GO_Central"/>
</dbReference>
<evidence type="ECO:0000256" key="5">
    <source>
        <dbReference type="ARBA" id="ARBA00023004"/>
    </source>
</evidence>
<feature type="chain" id="PRO_5001596918" evidence="10">
    <location>
        <begin position="24"/>
        <end position="496"/>
    </location>
</feature>
<evidence type="ECO:0000313" key="12">
    <source>
        <dbReference type="EMBL" id="EOX96143.1"/>
    </source>
</evidence>
<comment type="similarity">
    <text evidence="7">Belongs to the iron/ascorbate-dependent oxidoreductase family. GA20OX subfamily.</text>
</comment>
<dbReference type="PRINTS" id="PR00682">
    <property type="entry name" value="IPNSYNTHASE"/>
</dbReference>
<organism evidence="12 13">
    <name type="scientific">Theobroma cacao</name>
    <name type="common">Cacao</name>
    <name type="synonym">Cocoa</name>
    <dbReference type="NCBI Taxonomy" id="3641"/>
    <lineage>
        <taxon>Eukaryota</taxon>
        <taxon>Viridiplantae</taxon>
        <taxon>Streptophyta</taxon>
        <taxon>Embryophyta</taxon>
        <taxon>Tracheophyta</taxon>
        <taxon>Spermatophyta</taxon>
        <taxon>Magnoliopsida</taxon>
        <taxon>eudicotyledons</taxon>
        <taxon>Gunneridae</taxon>
        <taxon>Pentapetalae</taxon>
        <taxon>rosids</taxon>
        <taxon>malvids</taxon>
        <taxon>Malvales</taxon>
        <taxon>Malvaceae</taxon>
        <taxon>Byttnerioideae</taxon>
        <taxon>Theobroma</taxon>
    </lineage>
</organism>
<evidence type="ECO:0000256" key="8">
    <source>
        <dbReference type="ARBA" id="ARBA00050508"/>
    </source>
</evidence>
<dbReference type="InterPro" id="IPR050231">
    <property type="entry name" value="Iron_ascorbate_oxido_reductase"/>
</dbReference>
<dbReference type="InterPro" id="IPR044861">
    <property type="entry name" value="IPNS-like_FE2OG_OXY"/>
</dbReference>
<evidence type="ECO:0000313" key="13">
    <source>
        <dbReference type="Proteomes" id="UP000026915"/>
    </source>
</evidence>
<dbReference type="GO" id="GO:0009686">
    <property type="term" value="P:gibberellin biosynthetic process"/>
    <property type="evidence" value="ECO:0000318"/>
    <property type="project" value="GO_Central"/>
</dbReference>
<evidence type="ECO:0000256" key="9">
    <source>
        <dbReference type="RuleBase" id="RU003682"/>
    </source>
</evidence>
<dbReference type="FunFam" id="2.60.120.330:FF:000003">
    <property type="entry name" value="Gibberellin 20 oxidase 2"/>
    <property type="match status" value="1"/>
</dbReference>